<dbReference type="AlphaFoldDB" id="A0A8S0WPV6"/>
<dbReference type="InterPro" id="IPR052925">
    <property type="entry name" value="Phage_Integrase-like_Recomb"/>
</dbReference>
<evidence type="ECO:0008006" key="3">
    <source>
        <dbReference type="Google" id="ProtNLM"/>
    </source>
</evidence>
<keyword evidence="2" id="KW-1185">Reference proteome</keyword>
<dbReference type="Proteomes" id="UP000467700">
    <property type="component" value="Unassembled WGS sequence"/>
</dbReference>
<proteinExistence type="predicted"/>
<evidence type="ECO:0000313" key="2">
    <source>
        <dbReference type="Proteomes" id="UP000467700"/>
    </source>
</evidence>
<dbReference type="PANTHER" id="PTHR34605">
    <property type="entry name" value="PHAGE_INTEGRASE DOMAIN-CONTAINING PROTEIN"/>
    <property type="match status" value="1"/>
</dbReference>
<dbReference type="InterPro" id="IPR011010">
    <property type="entry name" value="DNA_brk_join_enz"/>
</dbReference>
<dbReference type="PANTHER" id="PTHR34605:SF3">
    <property type="entry name" value="P CELL-TYPE AGGLUTINATION PROTEIN MAP4-LIKE-RELATED"/>
    <property type="match status" value="1"/>
</dbReference>
<dbReference type="EMBL" id="CACVBS010000063">
    <property type="protein sequence ID" value="CAA7267787.1"/>
    <property type="molecule type" value="Genomic_DNA"/>
</dbReference>
<organism evidence="1 2">
    <name type="scientific">Cyclocybe aegerita</name>
    <name type="common">Black poplar mushroom</name>
    <name type="synonym">Agrocybe aegerita</name>
    <dbReference type="NCBI Taxonomy" id="1973307"/>
    <lineage>
        <taxon>Eukaryota</taxon>
        <taxon>Fungi</taxon>
        <taxon>Dikarya</taxon>
        <taxon>Basidiomycota</taxon>
        <taxon>Agaricomycotina</taxon>
        <taxon>Agaricomycetes</taxon>
        <taxon>Agaricomycetidae</taxon>
        <taxon>Agaricales</taxon>
        <taxon>Agaricineae</taxon>
        <taxon>Bolbitiaceae</taxon>
        <taxon>Cyclocybe</taxon>
    </lineage>
</organism>
<dbReference type="GO" id="GO:0003677">
    <property type="term" value="F:DNA binding"/>
    <property type="evidence" value="ECO:0007669"/>
    <property type="project" value="InterPro"/>
</dbReference>
<comment type="caution">
    <text evidence="1">The sequence shown here is derived from an EMBL/GenBank/DDBJ whole genome shotgun (WGS) entry which is preliminary data.</text>
</comment>
<accession>A0A8S0WPV6</accession>
<dbReference type="OrthoDB" id="2678913at2759"/>
<sequence>MLTGAYSGSTIQNYSYGVQAWHILHGLPWEMNEPEMVFLLKGAEKVAPASAKQKKRVPYTPDFMTAIKDQLNLSKPFDSAVYACLTTTFYTAAHLSKFVIPNLKSFDAVLHVKPSDIKHETDHNRLHFTIFHIPRTKVSIHGEDVSWSRQNGLTDPEAAFKHHLEMNTPPPNSALFAYRYKNGHRPMTKPAFLKALAKAAKSAGLKPHQGHGIRIGLTLEYLLRGVPFEVVKVKG</sequence>
<gene>
    <name evidence="1" type="ORF">AAE3_LOCUS10116</name>
</gene>
<protein>
    <recommendedName>
        <fullName evidence="3">Tyr recombinase domain-containing protein</fullName>
    </recommendedName>
</protein>
<reference evidence="1 2" key="1">
    <citation type="submission" date="2020-01" db="EMBL/GenBank/DDBJ databases">
        <authorList>
            <person name="Gupta K D."/>
        </authorList>
    </citation>
    <scope>NUCLEOTIDE SEQUENCE [LARGE SCALE GENOMIC DNA]</scope>
</reference>
<evidence type="ECO:0000313" key="1">
    <source>
        <dbReference type="EMBL" id="CAA7267787.1"/>
    </source>
</evidence>
<name>A0A8S0WPV6_CYCAE</name>
<dbReference type="SUPFAM" id="SSF56349">
    <property type="entry name" value="DNA breaking-rejoining enzymes"/>
    <property type="match status" value="1"/>
</dbReference>